<dbReference type="InterPro" id="IPR011519">
    <property type="entry name" value="UnbV_ASPIC"/>
</dbReference>
<dbReference type="AlphaFoldDB" id="A0A6N6JLT1"/>
<dbReference type="EMBL" id="BLJE01000003">
    <property type="protein sequence ID" value="GFE66142.1"/>
    <property type="molecule type" value="Genomic_DNA"/>
</dbReference>
<name>A0A6N6JLT1_9RHOB</name>
<proteinExistence type="predicted"/>
<sequence>MICLTLLLWCSPAFADPAFIPSPLPADHVYAGGWEHFVGGGVAILDCDQNGFPDFVVAGGENPMRLFRNRTTSAGADLAVEIGDFPKLTGVTGSYPLDIDNDGWQDLVVLRVGANVLLKGGPGCRFEDRTQQWGFEGGDAWSTAFSATWEAGRDRPTLAIGNYVNRSDPDGPFEACDENELHRPVEGAFEKQVLAPGFCALSMLFSDWDRSGVADLRISNDRHYYVRGGSEQMWAMPNLTLRNGAGWEPISIWGMGIASQDLTGDGRPEVMLTSMGDQLLQFATPEGYQTAPFEIGTFAQRPYIGDDGRPSTGWHAEFGDVNNDGLVDLFIAKGNVDQMPGNAMADPNNLLMQDTSGRFFERGGVAGIASVARSRGAGLTDFNLDGRLDLVVVNRRAPLELYQNVTPDTGNWIAVLPQQSGPNRHAIGAWVEVRAGRKSWTKEITAGGGHVSGASGPIHFGLGNAESAEFRILWPDGAASPWQKTDANQAIQVAR</sequence>
<evidence type="ECO:0000313" key="5">
    <source>
        <dbReference type="Proteomes" id="UP000436822"/>
    </source>
</evidence>
<dbReference type="RefSeq" id="WP_159808869.1">
    <property type="nucleotide sequence ID" value="NZ_BLJE01000003.1"/>
</dbReference>
<dbReference type="Proteomes" id="UP000436822">
    <property type="component" value="Unassembled WGS sequence"/>
</dbReference>
<evidence type="ECO:0000259" key="3">
    <source>
        <dbReference type="Pfam" id="PF07593"/>
    </source>
</evidence>
<dbReference type="Pfam" id="PF13517">
    <property type="entry name" value="FG-GAP_3"/>
    <property type="match status" value="1"/>
</dbReference>
<dbReference type="InterPro" id="IPR013517">
    <property type="entry name" value="FG-GAP"/>
</dbReference>
<reference evidence="4 5" key="1">
    <citation type="submission" date="2019-12" db="EMBL/GenBank/DDBJ databases">
        <title>Litoreibacter badius sp. nov., a novel bacteriochlorophyll a-containing bacterium in the genus Litoreibacter.</title>
        <authorList>
            <person name="Kanamuro M."/>
            <person name="Takabe Y."/>
            <person name="Mori K."/>
            <person name="Takaichi S."/>
            <person name="Hanada S."/>
        </authorList>
    </citation>
    <scope>NUCLEOTIDE SEQUENCE [LARGE SCALE GENOMIC DNA]</scope>
    <source>
        <strain evidence="4 5">K6</strain>
    </source>
</reference>
<evidence type="ECO:0000256" key="2">
    <source>
        <dbReference type="SAM" id="SignalP"/>
    </source>
</evidence>
<keyword evidence="5" id="KW-1185">Reference proteome</keyword>
<protein>
    <recommendedName>
        <fullName evidence="3">ASPIC/UnbV domain-containing protein</fullName>
    </recommendedName>
</protein>
<evidence type="ECO:0000256" key="1">
    <source>
        <dbReference type="ARBA" id="ARBA00022729"/>
    </source>
</evidence>
<dbReference type="InterPro" id="IPR028994">
    <property type="entry name" value="Integrin_alpha_N"/>
</dbReference>
<dbReference type="Pfam" id="PF07593">
    <property type="entry name" value="UnbV_ASPIC"/>
    <property type="match status" value="1"/>
</dbReference>
<keyword evidence="1 2" id="KW-0732">Signal</keyword>
<evidence type="ECO:0000313" key="4">
    <source>
        <dbReference type="EMBL" id="GFE66142.1"/>
    </source>
</evidence>
<organism evidence="4 5">
    <name type="scientific">Litoreibacter roseus</name>
    <dbReference type="NCBI Taxonomy" id="2601869"/>
    <lineage>
        <taxon>Bacteria</taxon>
        <taxon>Pseudomonadati</taxon>
        <taxon>Pseudomonadota</taxon>
        <taxon>Alphaproteobacteria</taxon>
        <taxon>Rhodobacterales</taxon>
        <taxon>Roseobacteraceae</taxon>
        <taxon>Litoreibacter</taxon>
    </lineage>
</organism>
<dbReference type="SUPFAM" id="SSF69318">
    <property type="entry name" value="Integrin alpha N-terminal domain"/>
    <property type="match status" value="1"/>
</dbReference>
<feature type="chain" id="PRO_5026921032" description="ASPIC/UnbV domain-containing protein" evidence="2">
    <location>
        <begin position="16"/>
        <end position="495"/>
    </location>
</feature>
<dbReference type="PANTHER" id="PTHR16026">
    <property type="entry name" value="CARTILAGE ACIDIC PROTEIN 1"/>
    <property type="match status" value="1"/>
</dbReference>
<gene>
    <name evidence="4" type="ORF">KIN_32160</name>
</gene>
<accession>A0A6N6JLT1</accession>
<dbReference type="OrthoDB" id="1488578at2"/>
<dbReference type="InterPro" id="IPR027039">
    <property type="entry name" value="Crtac1"/>
</dbReference>
<feature type="signal peptide" evidence="2">
    <location>
        <begin position="1"/>
        <end position="15"/>
    </location>
</feature>
<comment type="caution">
    <text evidence="4">The sequence shown here is derived from an EMBL/GenBank/DDBJ whole genome shotgun (WGS) entry which is preliminary data.</text>
</comment>
<feature type="domain" description="ASPIC/UnbV" evidence="3">
    <location>
        <begin position="426"/>
        <end position="491"/>
    </location>
</feature>
<dbReference type="Gene3D" id="2.130.10.130">
    <property type="entry name" value="Integrin alpha, N-terminal"/>
    <property type="match status" value="1"/>
</dbReference>
<dbReference type="PANTHER" id="PTHR16026:SF0">
    <property type="entry name" value="CARTILAGE ACIDIC PROTEIN 1"/>
    <property type="match status" value="1"/>
</dbReference>